<evidence type="ECO:0000256" key="4">
    <source>
        <dbReference type="ARBA" id="ARBA00023136"/>
    </source>
</evidence>
<feature type="transmembrane region" description="Helical" evidence="5">
    <location>
        <begin position="42"/>
        <end position="59"/>
    </location>
</feature>
<feature type="transmembrane region" description="Helical" evidence="5">
    <location>
        <begin position="97"/>
        <end position="115"/>
    </location>
</feature>
<name>A0A1C3JD40_9VIBR</name>
<feature type="transmembrane region" description="Helical" evidence="5">
    <location>
        <begin position="218"/>
        <end position="236"/>
    </location>
</feature>
<evidence type="ECO:0000256" key="1">
    <source>
        <dbReference type="ARBA" id="ARBA00004141"/>
    </source>
</evidence>
<feature type="transmembrane region" description="Helical" evidence="5">
    <location>
        <begin position="127"/>
        <end position="145"/>
    </location>
</feature>
<feature type="transmembrane region" description="Helical" evidence="5">
    <location>
        <begin position="166"/>
        <end position="186"/>
    </location>
</feature>
<dbReference type="Pfam" id="PF11168">
    <property type="entry name" value="DUF2955"/>
    <property type="match status" value="1"/>
</dbReference>
<keyword evidence="2 5" id="KW-0812">Transmembrane</keyword>
<protein>
    <recommendedName>
        <fullName evidence="6">Integral membrane bound transporter domain-containing protein</fullName>
    </recommendedName>
</protein>
<comment type="subcellular location">
    <subcellularLocation>
        <location evidence="1">Membrane</location>
        <topology evidence="1">Multi-pass membrane protein</topology>
    </subcellularLocation>
</comment>
<dbReference type="InterPro" id="IPR016926">
    <property type="entry name" value="UCP029594"/>
</dbReference>
<organism evidence="7 8">
    <name type="scientific">Vibrio celticus</name>
    <dbReference type="NCBI Taxonomy" id="446372"/>
    <lineage>
        <taxon>Bacteria</taxon>
        <taxon>Pseudomonadati</taxon>
        <taxon>Pseudomonadota</taxon>
        <taxon>Gammaproteobacteria</taxon>
        <taxon>Vibrionales</taxon>
        <taxon>Vibrionaceae</taxon>
        <taxon>Vibrio</taxon>
    </lineage>
</organism>
<reference evidence="8" key="1">
    <citation type="submission" date="2016-06" db="EMBL/GenBank/DDBJ databases">
        <authorList>
            <person name="Rodrigo-Torres L."/>
            <person name="Arahal D.R."/>
        </authorList>
    </citation>
    <scope>NUCLEOTIDE SEQUENCE [LARGE SCALE GENOMIC DNA]</scope>
    <source>
        <strain evidence="8">CECT 7224</strain>
    </source>
</reference>
<keyword evidence="3 5" id="KW-1133">Transmembrane helix</keyword>
<dbReference type="InterPro" id="IPR049453">
    <property type="entry name" value="Memb_transporter_dom"/>
</dbReference>
<dbReference type="RefSeq" id="WP_065676217.1">
    <property type="nucleotide sequence ID" value="NZ_AP025464.1"/>
</dbReference>
<evidence type="ECO:0000313" key="7">
    <source>
        <dbReference type="EMBL" id="SBT13025.1"/>
    </source>
</evidence>
<feature type="transmembrane region" description="Helical" evidence="5">
    <location>
        <begin position="292"/>
        <end position="316"/>
    </location>
</feature>
<dbReference type="Proteomes" id="UP000092819">
    <property type="component" value="Unassembled WGS sequence"/>
</dbReference>
<feature type="transmembrane region" description="Helical" evidence="5">
    <location>
        <begin position="192"/>
        <end position="211"/>
    </location>
</feature>
<evidence type="ECO:0000313" key="8">
    <source>
        <dbReference type="Proteomes" id="UP000092819"/>
    </source>
</evidence>
<sequence>MKTFRIWFGCSFGLAISMSMGWELGFLAILLPLFVLSLSDSLNLPLLLIIAASALWSIIQANLLWGAFGSYPFALLIAVAGVFLFKCIAMTKKQTFIIGYMGLIAISILLHLSSYDFIDIEEISITIGVYCFMNIVICSMAYWLFPDATDKNQQPEETALPIQYDATQIMVIWVVVMLSFIVFQVVDLYDSSAAYASILVILAPLTCSGAVQMAKVRVIGTALGCITGLAVQLILGPWYENAILYWLLFTIAMGPFCYWHTQGKLKSAVASAGMASLTVPLTTALTPSEQDAIFSILYRFSSIFIAVVVSALFILLMQKILEYKALDNSPSLKEKR</sequence>
<dbReference type="Pfam" id="PF13515">
    <property type="entry name" value="FUSC_2"/>
    <property type="match status" value="1"/>
</dbReference>
<evidence type="ECO:0000256" key="5">
    <source>
        <dbReference type="SAM" id="Phobius"/>
    </source>
</evidence>
<evidence type="ECO:0000259" key="6">
    <source>
        <dbReference type="Pfam" id="PF13515"/>
    </source>
</evidence>
<accession>A0A1C3JD40</accession>
<gene>
    <name evidence="7" type="ORF">VCE7224_01769</name>
</gene>
<dbReference type="GO" id="GO:0016020">
    <property type="term" value="C:membrane"/>
    <property type="evidence" value="ECO:0007669"/>
    <property type="project" value="UniProtKB-SubCell"/>
</dbReference>
<feature type="transmembrane region" description="Helical" evidence="5">
    <location>
        <begin position="242"/>
        <end position="261"/>
    </location>
</feature>
<feature type="transmembrane region" description="Helical" evidence="5">
    <location>
        <begin position="65"/>
        <end position="85"/>
    </location>
</feature>
<dbReference type="EMBL" id="FLQZ01000034">
    <property type="protein sequence ID" value="SBT13025.1"/>
    <property type="molecule type" value="Genomic_DNA"/>
</dbReference>
<feature type="transmembrane region" description="Helical" evidence="5">
    <location>
        <begin position="268"/>
        <end position="286"/>
    </location>
</feature>
<feature type="domain" description="Integral membrane bound transporter" evidence="6">
    <location>
        <begin position="179"/>
        <end position="312"/>
    </location>
</feature>
<keyword evidence="8" id="KW-1185">Reference proteome</keyword>
<keyword evidence="4 5" id="KW-0472">Membrane</keyword>
<evidence type="ECO:0000256" key="2">
    <source>
        <dbReference type="ARBA" id="ARBA00022692"/>
    </source>
</evidence>
<proteinExistence type="predicted"/>
<dbReference type="AlphaFoldDB" id="A0A1C3JD40"/>
<evidence type="ECO:0000256" key="3">
    <source>
        <dbReference type="ARBA" id="ARBA00022989"/>
    </source>
</evidence>
<dbReference type="PIRSF" id="PIRSF029594">
    <property type="entry name" value="UCP029594"/>
    <property type="match status" value="1"/>
</dbReference>
<feature type="transmembrane region" description="Helical" evidence="5">
    <location>
        <begin position="6"/>
        <end position="35"/>
    </location>
</feature>
<dbReference type="InterPro" id="IPR022604">
    <property type="entry name" value="DUF2955"/>
</dbReference>